<feature type="non-terminal residue" evidence="1">
    <location>
        <position position="205"/>
    </location>
</feature>
<evidence type="ECO:0000313" key="1">
    <source>
        <dbReference type="EMBL" id="SVC17884.1"/>
    </source>
</evidence>
<dbReference type="InterPro" id="IPR006342">
    <property type="entry name" value="FkbM_mtfrase"/>
</dbReference>
<proteinExistence type="predicted"/>
<dbReference type="NCBIfam" id="TIGR01444">
    <property type="entry name" value="fkbM_fam"/>
    <property type="match status" value="1"/>
</dbReference>
<sequence>MKSFFYKILYNRYINFFLRNFLKLFNERFRANLRIHPSGYLKINIQNKNIIYLKTNQTNYVTVKLFWEGYENFEYSLIFIDLIKNVRTFIDVGSNIGYYSIIGATLNKELKVISFEPSGSVFKYLSQNIIINNLSNNVVLEKIALSNRIGFIKFFELYNTKYPNIDNLSGEHNIGTKKLKFNKPTKVKSTTLDEYILSNKVDRVD</sequence>
<reference evidence="1" key="1">
    <citation type="submission" date="2018-05" db="EMBL/GenBank/DDBJ databases">
        <authorList>
            <person name="Lanie J.A."/>
            <person name="Ng W.-L."/>
            <person name="Kazmierczak K.M."/>
            <person name="Andrzejewski T.M."/>
            <person name="Davidsen T.M."/>
            <person name="Wayne K.J."/>
            <person name="Tettelin H."/>
            <person name="Glass J.I."/>
            <person name="Rusch D."/>
            <person name="Podicherti R."/>
            <person name="Tsui H.-C.T."/>
            <person name="Winkler M.E."/>
        </authorList>
    </citation>
    <scope>NUCLEOTIDE SEQUENCE</scope>
</reference>
<dbReference type="PANTHER" id="PTHR34203:SF15">
    <property type="entry name" value="SLL1173 PROTEIN"/>
    <property type="match status" value="1"/>
</dbReference>
<dbReference type="AlphaFoldDB" id="A0A382JZ78"/>
<organism evidence="1">
    <name type="scientific">marine metagenome</name>
    <dbReference type="NCBI Taxonomy" id="408172"/>
    <lineage>
        <taxon>unclassified sequences</taxon>
        <taxon>metagenomes</taxon>
        <taxon>ecological metagenomes</taxon>
    </lineage>
</organism>
<protein>
    <submittedName>
        <fullName evidence="1">Uncharacterized protein</fullName>
    </submittedName>
</protein>
<dbReference type="PANTHER" id="PTHR34203">
    <property type="entry name" value="METHYLTRANSFERASE, FKBM FAMILY PROTEIN"/>
    <property type="match status" value="1"/>
</dbReference>
<gene>
    <name evidence="1" type="ORF">METZ01_LOCUS270738</name>
</gene>
<dbReference type="InterPro" id="IPR029063">
    <property type="entry name" value="SAM-dependent_MTases_sf"/>
</dbReference>
<dbReference type="InterPro" id="IPR052514">
    <property type="entry name" value="SAM-dependent_MTase"/>
</dbReference>
<dbReference type="SUPFAM" id="SSF53335">
    <property type="entry name" value="S-adenosyl-L-methionine-dependent methyltransferases"/>
    <property type="match status" value="1"/>
</dbReference>
<name>A0A382JZ78_9ZZZZ</name>
<dbReference type="Gene3D" id="3.40.50.150">
    <property type="entry name" value="Vaccinia Virus protein VP39"/>
    <property type="match status" value="1"/>
</dbReference>
<accession>A0A382JZ78</accession>
<dbReference type="EMBL" id="UINC01077607">
    <property type="protein sequence ID" value="SVC17884.1"/>
    <property type="molecule type" value="Genomic_DNA"/>
</dbReference>